<dbReference type="EMBL" id="CP063212">
    <property type="protein sequence ID" value="QOR48236.1"/>
    <property type="molecule type" value="Genomic_DNA"/>
</dbReference>
<dbReference type="InterPro" id="IPR036365">
    <property type="entry name" value="PGBD-like_sf"/>
</dbReference>
<organism evidence="1 2">
    <name type="scientific">Trueperella pecoris</name>
    <dbReference type="NCBI Taxonomy" id="2733571"/>
    <lineage>
        <taxon>Bacteria</taxon>
        <taxon>Bacillati</taxon>
        <taxon>Actinomycetota</taxon>
        <taxon>Actinomycetes</taxon>
        <taxon>Actinomycetales</taxon>
        <taxon>Actinomycetaceae</taxon>
        <taxon>Trueperella</taxon>
    </lineage>
</organism>
<dbReference type="Gene3D" id="2.40.420.20">
    <property type="match status" value="1"/>
</dbReference>
<protein>
    <recommendedName>
        <fullName evidence="3">Peptidoglycan binding-like domain-containing protein</fullName>
    </recommendedName>
</protein>
<gene>
    <name evidence="1" type="ORF">INS90_02810</name>
</gene>
<dbReference type="RefSeq" id="WP_197554559.1">
    <property type="nucleotide sequence ID" value="NZ_CP063212.1"/>
</dbReference>
<evidence type="ECO:0000313" key="1">
    <source>
        <dbReference type="EMBL" id="QOR48236.1"/>
    </source>
</evidence>
<name>A0A7M1R2A7_9ACTO</name>
<sequence>MSRQPRPLTVNPLGGYVLSVNEGSTADQGSELYRVGNTPVFTVVGSTPFWRDLEPGHTGPDVAQLNKMLVDSGHLAAPGQSFTQATSAAMKAFLADHNAPYSGAIPLGQLIAIAAPHTPIMIDSTLLYPGAKLNGGEQLVSVLAGDPNFDLVVTPTQASMIPPGTQVRIHHGDLAWEGVVGASSPTDEGVKLELNSADGKVICGAECDKLPPDAQTSLLTDVILVPPATGLTVPVAALNTHADGSTTVTRLNDGNAESVPVTVKGVSGGLAVIEGVNEGDTVAFAEESEQGL</sequence>
<evidence type="ECO:0000313" key="2">
    <source>
        <dbReference type="Proteomes" id="UP000594961"/>
    </source>
</evidence>
<dbReference type="Proteomes" id="UP000594961">
    <property type="component" value="Chromosome"/>
</dbReference>
<proteinExistence type="predicted"/>
<reference evidence="1 2" key="1">
    <citation type="submission" date="2020-10" db="EMBL/GenBank/DDBJ databases">
        <title>Trueperella pecoris sp. nov. isolated from bovine and porcine specimens.</title>
        <authorList>
            <person name="Schoenecker L."/>
            <person name="Schnydrig P."/>
            <person name="Brodard I."/>
            <person name="Thomann A."/>
            <person name="Hemphill A."/>
            <person name="Rodriguez-Campos S."/>
            <person name="Perreten V."/>
            <person name="Jores J."/>
            <person name="Kittl S."/>
        </authorList>
    </citation>
    <scope>NUCLEOTIDE SEQUENCE [LARGE SCALE GENOMIC DNA]</scope>
    <source>
        <strain evidence="1 2">19OD0592</strain>
    </source>
</reference>
<evidence type="ECO:0008006" key="3">
    <source>
        <dbReference type="Google" id="ProtNLM"/>
    </source>
</evidence>
<accession>A0A7M1R2A7</accession>
<dbReference type="SUPFAM" id="SSF47090">
    <property type="entry name" value="PGBD-like"/>
    <property type="match status" value="1"/>
</dbReference>
<dbReference type="AlphaFoldDB" id="A0A7M1R2A7"/>